<evidence type="ECO:0000256" key="2">
    <source>
        <dbReference type="SAM" id="Coils"/>
    </source>
</evidence>
<dbReference type="OrthoDB" id="248877at2"/>
<keyword evidence="5" id="KW-1185">Reference proteome</keyword>
<feature type="coiled-coil region" evidence="2">
    <location>
        <begin position="456"/>
        <end position="523"/>
    </location>
</feature>
<sequence>MAKQIEKHGPVDTQRLRELEQIVSSSLEPNELLREFLSRLLEAVDGRSATAWQLIGRQIRLAIETKSSAEVVSAAPALRQKMTAMAIRERTPQLYFPGDGEEAQSFAQSAATSGDDSLFQPTIVVPLRVDDEMIGSIEVAFSDDTPRDVIAARLEAAEWAANLLCGHLGSKVPLQSSETSDSNSLPQETYAFRLQRQFDTNGVCRAIANEAALLLSADRVAVILKRGRRAKVEAVTGQETVHRRSEVVRALATLGKEVMRFDGIVEHDGFHFEHAPSIEKPLAKVVQVSGTRALLAVPLHEPERPKAGDDKAIESPQRRPPRVIGCLIIEWLRDVEPPADRRTKADQIIPLTEVTVTNVRAADRIPLRPVQRMCGKAIEAIKTRYRVQAMAVAVLLVVGTAACCFVPAPYRVTVDGELMPEVRRRVFAAIDGDVTDVHISGGDHVKQGQLLATLRNEELEAELIGIRSEIGEKEQHRRALTSRYEIAFRGGQREEAIDLQGQIAGLRAELTGLKRKADVLSQRYERLKIYSPLTGTVATFRVKENLIGRPVTRGEVLMEVMDETGPWRIELEVDEHRLGHVKRSIQNREEALPIEYLILTTPEQTYPASLERLSNRTVPSDEGMSKVDAHASLGERQPPLRIGADVRARIDCGDRSLGYVIFGDVIEFVRRYLWF</sequence>
<gene>
    <name evidence="4" type="ORF">Pan189_13140</name>
</gene>
<dbReference type="InterPro" id="IPR051909">
    <property type="entry name" value="MFP_Cation_Efflux"/>
</dbReference>
<keyword evidence="1" id="KW-0813">Transport</keyword>
<dbReference type="GO" id="GO:0030313">
    <property type="term" value="C:cell envelope"/>
    <property type="evidence" value="ECO:0007669"/>
    <property type="project" value="TreeGrafter"/>
</dbReference>
<dbReference type="GO" id="GO:0060003">
    <property type="term" value="P:copper ion export"/>
    <property type="evidence" value="ECO:0007669"/>
    <property type="project" value="TreeGrafter"/>
</dbReference>
<dbReference type="PANTHER" id="PTHR30097:SF4">
    <property type="entry name" value="SLR6042 PROTEIN"/>
    <property type="match status" value="1"/>
</dbReference>
<dbReference type="AlphaFoldDB" id="A0A517QZH8"/>
<dbReference type="GO" id="GO:0015679">
    <property type="term" value="P:plasma membrane copper ion transport"/>
    <property type="evidence" value="ECO:0007669"/>
    <property type="project" value="TreeGrafter"/>
</dbReference>
<dbReference type="SUPFAM" id="SSF111369">
    <property type="entry name" value="HlyD-like secretion proteins"/>
    <property type="match status" value="1"/>
</dbReference>
<feature type="domain" description="Multidrug resistance protein MdtA-like barrel-sandwich hybrid" evidence="3">
    <location>
        <begin position="426"/>
        <end position="544"/>
    </location>
</feature>
<dbReference type="InterPro" id="IPR029016">
    <property type="entry name" value="GAF-like_dom_sf"/>
</dbReference>
<reference evidence="4 5" key="1">
    <citation type="submission" date="2019-02" db="EMBL/GenBank/DDBJ databases">
        <title>Deep-cultivation of Planctomycetes and their phenomic and genomic characterization uncovers novel biology.</title>
        <authorList>
            <person name="Wiegand S."/>
            <person name="Jogler M."/>
            <person name="Boedeker C."/>
            <person name="Pinto D."/>
            <person name="Vollmers J."/>
            <person name="Rivas-Marin E."/>
            <person name="Kohn T."/>
            <person name="Peeters S.H."/>
            <person name="Heuer A."/>
            <person name="Rast P."/>
            <person name="Oberbeckmann S."/>
            <person name="Bunk B."/>
            <person name="Jeske O."/>
            <person name="Meyerdierks A."/>
            <person name="Storesund J.E."/>
            <person name="Kallscheuer N."/>
            <person name="Luecker S."/>
            <person name="Lage O.M."/>
            <person name="Pohl T."/>
            <person name="Merkel B.J."/>
            <person name="Hornburger P."/>
            <person name="Mueller R.-W."/>
            <person name="Bruemmer F."/>
            <person name="Labrenz M."/>
            <person name="Spormann A.M."/>
            <person name="Op den Camp H."/>
            <person name="Overmann J."/>
            <person name="Amann R."/>
            <person name="Jetten M.S.M."/>
            <person name="Mascher T."/>
            <person name="Medema M.H."/>
            <person name="Devos D.P."/>
            <person name="Kaster A.-K."/>
            <person name="Ovreas L."/>
            <person name="Rohde M."/>
            <person name="Galperin M.Y."/>
            <person name="Jogler C."/>
        </authorList>
    </citation>
    <scope>NUCLEOTIDE SEQUENCE [LARGE SCALE GENOMIC DNA]</scope>
    <source>
        <strain evidence="4 5">Pan189</strain>
    </source>
</reference>
<proteinExistence type="predicted"/>
<dbReference type="Gene3D" id="3.30.450.40">
    <property type="match status" value="1"/>
</dbReference>
<dbReference type="RefSeq" id="WP_145363107.1">
    <property type="nucleotide sequence ID" value="NZ_CP036268.1"/>
</dbReference>
<dbReference type="Pfam" id="PF25917">
    <property type="entry name" value="BSH_RND"/>
    <property type="match status" value="1"/>
</dbReference>
<dbReference type="KEGG" id="svp:Pan189_13140"/>
<protein>
    <submittedName>
        <fullName evidence="4">HlyD family secretion protein</fullName>
    </submittedName>
</protein>
<evidence type="ECO:0000313" key="5">
    <source>
        <dbReference type="Proteomes" id="UP000317318"/>
    </source>
</evidence>
<evidence type="ECO:0000256" key="1">
    <source>
        <dbReference type="ARBA" id="ARBA00022448"/>
    </source>
</evidence>
<dbReference type="InterPro" id="IPR058625">
    <property type="entry name" value="MdtA-like_BSH"/>
</dbReference>
<evidence type="ECO:0000259" key="3">
    <source>
        <dbReference type="Pfam" id="PF25917"/>
    </source>
</evidence>
<organism evidence="4 5">
    <name type="scientific">Stratiformator vulcanicus</name>
    <dbReference type="NCBI Taxonomy" id="2527980"/>
    <lineage>
        <taxon>Bacteria</taxon>
        <taxon>Pseudomonadati</taxon>
        <taxon>Planctomycetota</taxon>
        <taxon>Planctomycetia</taxon>
        <taxon>Planctomycetales</taxon>
        <taxon>Planctomycetaceae</taxon>
        <taxon>Stratiformator</taxon>
    </lineage>
</organism>
<dbReference type="Gene3D" id="2.40.30.170">
    <property type="match status" value="1"/>
</dbReference>
<dbReference type="EMBL" id="CP036268">
    <property type="protein sequence ID" value="QDT36950.1"/>
    <property type="molecule type" value="Genomic_DNA"/>
</dbReference>
<dbReference type="Gene3D" id="2.40.50.100">
    <property type="match status" value="1"/>
</dbReference>
<dbReference type="PANTHER" id="PTHR30097">
    <property type="entry name" value="CATION EFFLUX SYSTEM PROTEIN CUSB"/>
    <property type="match status" value="1"/>
</dbReference>
<accession>A0A517QZH8</accession>
<name>A0A517QZH8_9PLAN</name>
<dbReference type="SUPFAM" id="SSF55781">
    <property type="entry name" value="GAF domain-like"/>
    <property type="match status" value="1"/>
</dbReference>
<keyword evidence="2" id="KW-0175">Coiled coil</keyword>
<dbReference type="Proteomes" id="UP000317318">
    <property type="component" value="Chromosome"/>
</dbReference>
<dbReference type="Gene3D" id="1.10.287.470">
    <property type="entry name" value="Helix hairpin bin"/>
    <property type="match status" value="1"/>
</dbReference>
<evidence type="ECO:0000313" key="4">
    <source>
        <dbReference type="EMBL" id="QDT36950.1"/>
    </source>
</evidence>